<dbReference type="Proteomes" id="UP001642360">
    <property type="component" value="Unassembled WGS sequence"/>
</dbReference>
<evidence type="ECO:0000256" key="1">
    <source>
        <dbReference type="SAM" id="MobiDB-lite"/>
    </source>
</evidence>
<evidence type="ECO:0000256" key="2">
    <source>
        <dbReference type="SAM" id="SignalP"/>
    </source>
</evidence>
<evidence type="ECO:0000313" key="4">
    <source>
        <dbReference type="Proteomes" id="UP001642360"/>
    </source>
</evidence>
<dbReference type="PROSITE" id="PS51257">
    <property type="entry name" value="PROKAR_LIPOPROTEIN"/>
    <property type="match status" value="1"/>
</dbReference>
<feature type="region of interest" description="Disordered" evidence="1">
    <location>
        <begin position="29"/>
        <end position="94"/>
    </location>
</feature>
<evidence type="ECO:0000313" key="3">
    <source>
        <dbReference type="EMBL" id="CAK9182433.1"/>
    </source>
</evidence>
<organism evidence="3 4">
    <name type="scientific">Ilex paraguariensis</name>
    <name type="common">yerba mate</name>
    <dbReference type="NCBI Taxonomy" id="185542"/>
    <lineage>
        <taxon>Eukaryota</taxon>
        <taxon>Viridiplantae</taxon>
        <taxon>Streptophyta</taxon>
        <taxon>Embryophyta</taxon>
        <taxon>Tracheophyta</taxon>
        <taxon>Spermatophyta</taxon>
        <taxon>Magnoliopsida</taxon>
        <taxon>eudicotyledons</taxon>
        <taxon>Gunneridae</taxon>
        <taxon>Pentapetalae</taxon>
        <taxon>asterids</taxon>
        <taxon>campanulids</taxon>
        <taxon>Aquifoliales</taxon>
        <taxon>Aquifoliaceae</taxon>
        <taxon>Ilex</taxon>
    </lineage>
</organism>
<proteinExistence type="predicted"/>
<dbReference type="PANTHER" id="PTHR36040:SF3">
    <property type="entry name" value="OS04G0188500 PROTEIN"/>
    <property type="match status" value="1"/>
</dbReference>
<gene>
    <name evidence="3" type="ORF">ILEXP_LOCUS52579</name>
</gene>
<feature type="signal peptide" evidence="2">
    <location>
        <begin position="1"/>
        <end position="18"/>
    </location>
</feature>
<dbReference type="AlphaFoldDB" id="A0ABC8UMX9"/>
<protein>
    <submittedName>
        <fullName evidence="3">Uncharacterized protein</fullName>
    </submittedName>
</protein>
<feature type="chain" id="PRO_5044802431" evidence="2">
    <location>
        <begin position="19"/>
        <end position="160"/>
    </location>
</feature>
<comment type="caution">
    <text evidence="3">The sequence shown here is derived from an EMBL/GenBank/DDBJ whole genome shotgun (WGS) entry which is preliminary data.</text>
</comment>
<accession>A0ABC8UMX9</accession>
<name>A0ABC8UMX9_9AQUA</name>
<sequence>MKLVALVLMMMMVCSCLATPIRARMRQMHEKEEQKQLDNAVAVESIDEEKSKVSYPDGSIENHHSIPRQYFNQQGSGSNGDDGDNNDNGSGLREQNPFYAKSIFQLIIEKQHQSTSSPPKESTAYDASSDHQPLHRLSWRSSLEIGTCIFAKKLHIYIQL</sequence>
<keyword evidence="4" id="KW-1185">Reference proteome</keyword>
<keyword evidence="2" id="KW-0732">Signal</keyword>
<dbReference type="PANTHER" id="PTHR36040">
    <property type="entry name" value="OS04G0188500 PROTEIN"/>
    <property type="match status" value="1"/>
</dbReference>
<reference evidence="3 4" key="1">
    <citation type="submission" date="2024-02" db="EMBL/GenBank/DDBJ databases">
        <authorList>
            <person name="Vignale AGUSTIN F."/>
            <person name="Sosa J E."/>
            <person name="Modenutti C."/>
        </authorList>
    </citation>
    <scope>NUCLEOTIDE SEQUENCE [LARGE SCALE GENOMIC DNA]</scope>
</reference>
<dbReference type="EMBL" id="CAUOFW020008346">
    <property type="protein sequence ID" value="CAK9182433.1"/>
    <property type="molecule type" value="Genomic_DNA"/>
</dbReference>